<feature type="transmembrane region" description="Helical" evidence="9">
    <location>
        <begin position="417"/>
        <end position="434"/>
    </location>
</feature>
<comment type="subcellular location">
    <subcellularLocation>
        <location evidence="1">Cell membrane</location>
        <topology evidence="1">Multi-pass membrane protein</topology>
    </subcellularLocation>
</comment>
<dbReference type="Proteomes" id="UP000285266">
    <property type="component" value="Unassembled WGS sequence"/>
</dbReference>
<evidence type="ECO:0000313" key="11">
    <source>
        <dbReference type="EMBL" id="ROT87864.1"/>
    </source>
</evidence>
<dbReference type="PANTHER" id="PTHR30294:SF29">
    <property type="entry name" value="MULTIDRUG ABC TRANSPORTER PERMEASE YBHS-RELATED"/>
    <property type="match status" value="1"/>
</dbReference>
<dbReference type="InterPro" id="IPR047817">
    <property type="entry name" value="ABC2_TM_bact-type"/>
</dbReference>
<evidence type="ECO:0000256" key="2">
    <source>
        <dbReference type="ARBA" id="ARBA00007783"/>
    </source>
</evidence>
<dbReference type="GO" id="GO:0005886">
    <property type="term" value="C:plasma membrane"/>
    <property type="evidence" value="ECO:0007669"/>
    <property type="project" value="UniProtKB-SubCell"/>
</dbReference>
<feature type="transmembrane region" description="Helical" evidence="9">
    <location>
        <begin position="302"/>
        <end position="323"/>
    </location>
</feature>
<comment type="similarity">
    <text evidence="2">Belongs to the ABC-2 integral membrane protein family.</text>
</comment>
<feature type="transmembrane region" description="Helical" evidence="9">
    <location>
        <begin position="329"/>
        <end position="353"/>
    </location>
</feature>
<dbReference type="AlphaFoldDB" id="A0A423UGR5"/>
<evidence type="ECO:0000259" key="10">
    <source>
        <dbReference type="PROSITE" id="PS51012"/>
    </source>
</evidence>
<evidence type="ECO:0000256" key="9">
    <source>
        <dbReference type="SAM" id="Phobius"/>
    </source>
</evidence>
<evidence type="ECO:0000256" key="5">
    <source>
        <dbReference type="ARBA" id="ARBA00022692"/>
    </source>
</evidence>
<accession>A0A423UGR5</accession>
<keyword evidence="7 9" id="KW-0472">Membrane</keyword>
<dbReference type="PROSITE" id="PS51012">
    <property type="entry name" value="ABC_TM2"/>
    <property type="match status" value="1"/>
</dbReference>
<evidence type="ECO:0000256" key="4">
    <source>
        <dbReference type="ARBA" id="ARBA00022475"/>
    </source>
</evidence>
<feature type="transmembrane region" description="Helical" evidence="9">
    <location>
        <begin position="19"/>
        <end position="37"/>
    </location>
</feature>
<dbReference type="EMBL" id="QRAJ01000001">
    <property type="protein sequence ID" value="ROT87864.1"/>
    <property type="molecule type" value="Genomic_DNA"/>
</dbReference>
<evidence type="ECO:0000256" key="7">
    <source>
        <dbReference type="ARBA" id="ARBA00023136"/>
    </source>
</evidence>
<keyword evidence="4" id="KW-1003">Cell membrane</keyword>
<dbReference type="PANTHER" id="PTHR30294">
    <property type="entry name" value="MEMBRANE COMPONENT OF ABC TRANSPORTER YHHJ-RELATED"/>
    <property type="match status" value="1"/>
</dbReference>
<feature type="domain" description="ABC transmembrane type-2" evidence="10">
    <location>
        <begin position="209"/>
        <end position="442"/>
    </location>
</feature>
<name>A0A423UGR5_9BIFI</name>
<dbReference type="InterPro" id="IPR013525">
    <property type="entry name" value="ABC2_TM"/>
</dbReference>
<evidence type="ECO:0000256" key="8">
    <source>
        <dbReference type="SAM" id="MobiDB-lite"/>
    </source>
</evidence>
<dbReference type="GO" id="GO:0140359">
    <property type="term" value="F:ABC-type transporter activity"/>
    <property type="evidence" value="ECO:0007669"/>
    <property type="project" value="InterPro"/>
</dbReference>
<sequence length="449" mass="47614">MRALIVKEFRELARDRRTLAMLIVLPVLLLVIFGYAANFSIDRISVIVVGPEATSLARELEHDKGAADDLTIVRVAPSEGKADATRLLRDQDADAVIVANKVEATSASDGANSANSDSATSGTTSGTTSAPLSQPPLSERVHVYIDGSGLFTAQAAKEVFVRLAAQDAQDRIGAMQTSVRHALEGVQHTGAAMKTFGEELAKFRVALQRALATGAPMPTPPAMPEALLQGPSSVPNLPDINVTALQSDGLVTVLFNPDLKTSWVMVPGLIGLVRERENGTLEQLAVMPLRPSAIIMGKITPYFLLAVLDMAVVTALGVTLFGVPFVGSLWLFGLAAVVFLFVVLGIGVLISSVSQNTGQAIQMAILFVVPQVLLSGLIFLLSSMPIGVRWIGYILPLTWFREIAQGVMLRGAGLNSLWLPLVILAAMAVVAFGASTARMRYSLTHGGAR</sequence>
<evidence type="ECO:0000256" key="1">
    <source>
        <dbReference type="ARBA" id="ARBA00004651"/>
    </source>
</evidence>
<reference evidence="11 12" key="1">
    <citation type="submission" date="2018-07" db="EMBL/GenBank/DDBJ databases">
        <title>The role of parmesan cheese in vectoring bovine microbiota.</title>
        <authorList>
            <person name="Lugli G.A."/>
            <person name="Milani C."/>
        </authorList>
    </citation>
    <scope>NUCLEOTIDE SEQUENCE [LARGE SCALE GENOMIC DNA]</scope>
    <source>
        <strain evidence="11 12">BMONG18</strain>
    </source>
</reference>
<gene>
    <name evidence="11" type="ORF">BMONG18_0404</name>
</gene>
<evidence type="ECO:0000256" key="3">
    <source>
        <dbReference type="ARBA" id="ARBA00022448"/>
    </source>
</evidence>
<comment type="caution">
    <text evidence="11">The sequence shown here is derived from an EMBL/GenBank/DDBJ whole genome shotgun (WGS) entry which is preliminary data.</text>
</comment>
<feature type="compositionally biased region" description="Low complexity" evidence="8">
    <location>
        <begin position="107"/>
        <end position="130"/>
    </location>
</feature>
<keyword evidence="5 9" id="KW-0812">Transmembrane</keyword>
<feature type="region of interest" description="Disordered" evidence="8">
    <location>
        <begin position="107"/>
        <end position="135"/>
    </location>
</feature>
<proteinExistence type="inferred from homology"/>
<keyword evidence="6 9" id="KW-1133">Transmembrane helix</keyword>
<feature type="transmembrane region" description="Helical" evidence="9">
    <location>
        <begin position="365"/>
        <end position="391"/>
    </location>
</feature>
<evidence type="ECO:0000313" key="12">
    <source>
        <dbReference type="Proteomes" id="UP000285266"/>
    </source>
</evidence>
<evidence type="ECO:0000256" key="6">
    <source>
        <dbReference type="ARBA" id="ARBA00022989"/>
    </source>
</evidence>
<organism evidence="11 12">
    <name type="scientific">Bifidobacterium mongoliense</name>
    <dbReference type="NCBI Taxonomy" id="518643"/>
    <lineage>
        <taxon>Bacteria</taxon>
        <taxon>Bacillati</taxon>
        <taxon>Actinomycetota</taxon>
        <taxon>Actinomycetes</taxon>
        <taxon>Bifidobacteriales</taxon>
        <taxon>Bifidobacteriaceae</taxon>
        <taxon>Bifidobacterium</taxon>
    </lineage>
</organism>
<dbReference type="InterPro" id="IPR051449">
    <property type="entry name" value="ABC-2_transporter_component"/>
</dbReference>
<keyword evidence="3" id="KW-0813">Transport</keyword>
<dbReference type="Pfam" id="PF12698">
    <property type="entry name" value="ABC2_membrane_3"/>
    <property type="match status" value="1"/>
</dbReference>
<protein>
    <submittedName>
        <fullName evidence="11">ABC transporter</fullName>
    </submittedName>
</protein>
<dbReference type="RefSeq" id="WP_123644454.1">
    <property type="nucleotide sequence ID" value="NZ_JBBMLK010000008.1"/>
</dbReference>